<organism evidence="2 3">
    <name type="scientific">Kangiella marina</name>
    <dbReference type="NCBI Taxonomy" id="1079178"/>
    <lineage>
        <taxon>Bacteria</taxon>
        <taxon>Pseudomonadati</taxon>
        <taxon>Pseudomonadota</taxon>
        <taxon>Gammaproteobacteria</taxon>
        <taxon>Kangiellales</taxon>
        <taxon>Kangiellaceae</taxon>
        <taxon>Kangiella</taxon>
    </lineage>
</organism>
<dbReference type="Proteomes" id="UP001501011">
    <property type="component" value="Unassembled WGS sequence"/>
</dbReference>
<feature type="transmembrane region" description="Helical" evidence="1">
    <location>
        <begin position="44"/>
        <end position="72"/>
    </location>
</feature>
<proteinExistence type="predicted"/>
<protein>
    <recommendedName>
        <fullName evidence="4">Yip1 domain-containing protein</fullName>
    </recommendedName>
</protein>
<accession>A0ABP8IHX5</accession>
<keyword evidence="1" id="KW-1133">Transmembrane helix</keyword>
<evidence type="ECO:0008006" key="4">
    <source>
        <dbReference type="Google" id="ProtNLM"/>
    </source>
</evidence>
<evidence type="ECO:0000313" key="2">
    <source>
        <dbReference type="EMBL" id="GAA4358813.1"/>
    </source>
</evidence>
<keyword evidence="3" id="KW-1185">Reference proteome</keyword>
<reference evidence="3" key="1">
    <citation type="journal article" date="2019" name="Int. J. Syst. Evol. Microbiol.">
        <title>The Global Catalogue of Microorganisms (GCM) 10K type strain sequencing project: providing services to taxonomists for standard genome sequencing and annotation.</title>
        <authorList>
            <consortium name="The Broad Institute Genomics Platform"/>
            <consortium name="The Broad Institute Genome Sequencing Center for Infectious Disease"/>
            <person name="Wu L."/>
            <person name="Ma J."/>
        </authorList>
    </citation>
    <scope>NUCLEOTIDE SEQUENCE [LARGE SCALE GENOMIC DNA]</scope>
    <source>
        <strain evidence="3">JCM 17728</strain>
    </source>
</reference>
<dbReference type="EMBL" id="BAABFV010000001">
    <property type="protein sequence ID" value="GAA4358813.1"/>
    <property type="molecule type" value="Genomic_DNA"/>
</dbReference>
<evidence type="ECO:0000313" key="3">
    <source>
        <dbReference type="Proteomes" id="UP001501011"/>
    </source>
</evidence>
<feature type="transmembrane region" description="Helical" evidence="1">
    <location>
        <begin position="12"/>
        <end position="32"/>
    </location>
</feature>
<sequence>MGNKDRVTLNIVRFILINLPYAIFIMMCVHLDSSYVERHIPWGAVVIVLLYGSAFLLAALIYWGVLWCFYIYKGDAVLESCRTNLVVNTVIYCLVAFFSLPLLQDALYYF</sequence>
<gene>
    <name evidence="2" type="ORF">GCM10023151_09160</name>
</gene>
<keyword evidence="1" id="KW-0472">Membrane</keyword>
<comment type="caution">
    <text evidence="2">The sequence shown here is derived from an EMBL/GenBank/DDBJ whole genome shotgun (WGS) entry which is preliminary data.</text>
</comment>
<keyword evidence="1" id="KW-0812">Transmembrane</keyword>
<feature type="transmembrane region" description="Helical" evidence="1">
    <location>
        <begin position="84"/>
        <end position="103"/>
    </location>
</feature>
<name>A0ABP8IHX5_9GAMM</name>
<evidence type="ECO:0000256" key="1">
    <source>
        <dbReference type="SAM" id="Phobius"/>
    </source>
</evidence>